<accession>A0A837CK79</accession>
<dbReference type="AlphaFoldDB" id="A0A837CK79"/>
<protein>
    <submittedName>
        <fullName evidence="2">Uncharacterized protein</fullName>
    </submittedName>
</protein>
<comment type="caution">
    <text evidence="2">The sequence shown here is derived from an EMBL/GenBank/DDBJ whole genome shotgun (WGS) entry which is preliminary data.</text>
</comment>
<reference evidence="2 3" key="1">
    <citation type="journal article" date="2014" name="BMC Genomics">
        <title>Comparative genomics of Bradyrhizobium japonicum CPAC 15 and Bradyrhizobium diazoefficiens CPAC 7: elite model strains for understanding symbiotic performance with soybean.</title>
        <authorList>
            <person name="Siqueira A.F."/>
            <person name="Ormeno-Orrillo E."/>
            <person name="Souza R.C."/>
            <person name="Rodrigues E.P."/>
            <person name="Almeida L.G."/>
            <person name="Barcellos F.G."/>
            <person name="Batista J.S."/>
            <person name="Nakatami A.S."/>
            <person name="Martinez-Romero E."/>
            <person name="Vasconcelos A.T."/>
            <person name="Hungria M."/>
        </authorList>
    </citation>
    <scope>NUCLEOTIDE SEQUENCE [LARGE SCALE GENOMIC DNA]</scope>
    <source>
        <strain evidence="2 3">SEMIA 5080</strain>
    </source>
</reference>
<dbReference type="EMBL" id="ADOU02000004">
    <property type="protein sequence ID" value="KGJ69679.1"/>
    <property type="molecule type" value="Genomic_DNA"/>
</dbReference>
<evidence type="ECO:0000313" key="2">
    <source>
        <dbReference type="EMBL" id="KGJ69679.1"/>
    </source>
</evidence>
<proteinExistence type="predicted"/>
<evidence type="ECO:0000256" key="1">
    <source>
        <dbReference type="SAM" id="MobiDB-lite"/>
    </source>
</evidence>
<feature type="region of interest" description="Disordered" evidence="1">
    <location>
        <begin position="1"/>
        <end position="24"/>
    </location>
</feature>
<name>A0A837CK79_9BRAD</name>
<organism evidence="2 3">
    <name type="scientific">Bradyrhizobium diazoefficiens SEMIA 5080</name>
    <dbReference type="NCBI Taxonomy" id="754504"/>
    <lineage>
        <taxon>Bacteria</taxon>
        <taxon>Pseudomonadati</taxon>
        <taxon>Pseudomonadota</taxon>
        <taxon>Alphaproteobacteria</taxon>
        <taxon>Hyphomicrobiales</taxon>
        <taxon>Nitrobacteraceae</taxon>
        <taxon>Bradyrhizobium</taxon>
    </lineage>
</organism>
<dbReference type="Proteomes" id="UP000024900">
    <property type="component" value="Unassembled WGS sequence"/>
</dbReference>
<sequence>MRQRRTCNANSSAAGAQQRCTKPHTEQLSGRAVIIITLVGGSSGFPHLHERHREQIDGRGQADAARRLDGTRQVACQLLELVSP</sequence>
<evidence type="ECO:0000313" key="3">
    <source>
        <dbReference type="Proteomes" id="UP000024900"/>
    </source>
</evidence>
<feature type="compositionally biased region" description="Polar residues" evidence="1">
    <location>
        <begin position="1"/>
        <end position="20"/>
    </location>
</feature>
<gene>
    <name evidence="2" type="ORF">BJA5080_08424</name>
</gene>